<accession>A0A8H6RKP9</accession>
<feature type="region of interest" description="Disordered" evidence="1">
    <location>
        <begin position="223"/>
        <end position="266"/>
    </location>
</feature>
<dbReference type="EMBL" id="JABCIY010000063">
    <property type="protein sequence ID" value="KAF7194206.1"/>
    <property type="molecule type" value="Genomic_DNA"/>
</dbReference>
<evidence type="ECO:0008006" key="5">
    <source>
        <dbReference type="Google" id="ProtNLM"/>
    </source>
</evidence>
<organism evidence="3 4">
    <name type="scientific">Pseudocercospora fuligena</name>
    <dbReference type="NCBI Taxonomy" id="685502"/>
    <lineage>
        <taxon>Eukaryota</taxon>
        <taxon>Fungi</taxon>
        <taxon>Dikarya</taxon>
        <taxon>Ascomycota</taxon>
        <taxon>Pezizomycotina</taxon>
        <taxon>Dothideomycetes</taxon>
        <taxon>Dothideomycetidae</taxon>
        <taxon>Mycosphaerellales</taxon>
        <taxon>Mycosphaerellaceae</taxon>
        <taxon>Pseudocercospora</taxon>
    </lineage>
</organism>
<gene>
    <name evidence="3" type="ORF">HII31_04443</name>
</gene>
<keyword evidence="4" id="KW-1185">Reference proteome</keyword>
<proteinExistence type="predicted"/>
<protein>
    <recommendedName>
        <fullName evidence="5">WSC domain-containing protein</fullName>
    </recommendedName>
</protein>
<feature type="signal peptide" evidence="2">
    <location>
        <begin position="1"/>
        <end position="19"/>
    </location>
</feature>
<keyword evidence="2" id="KW-0732">Signal</keyword>
<dbReference type="AlphaFoldDB" id="A0A8H6RKP9"/>
<reference evidence="3" key="1">
    <citation type="submission" date="2020-04" db="EMBL/GenBank/DDBJ databases">
        <title>Draft genome resource of the tomato pathogen Pseudocercospora fuligena.</title>
        <authorList>
            <person name="Zaccaron A."/>
        </authorList>
    </citation>
    <scope>NUCLEOTIDE SEQUENCE</scope>
    <source>
        <strain evidence="3">PF001</strain>
    </source>
</reference>
<name>A0A8H6RKP9_9PEZI</name>
<evidence type="ECO:0000256" key="2">
    <source>
        <dbReference type="SAM" id="SignalP"/>
    </source>
</evidence>
<feature type="chain" id="PRO_5034293095" description="WSC domain-containing protein" evidence="2">
    <location>
        <begin position="20"/>
        <end position="266"/>
    </location>
</feature>
<sequence length="266" mass="26683">MKFLSTALALCGLAAETSAAFIPPFPFFRAISLTLPGATYRKRSEQEISLQSAESSALEKRADLFSACGTLNLASKYQNYPINGYGYACAQFAFGGYQGSSAYIGLTTTYSTAKTAYDCCVTAMQQANSTLFFFTSNPTAFTFGGGPAQNCQVVSNSQCPIPRTEAITMAVSYNASAPRGTSYGNYAGNGNCGPGVRLAINNAVLGQCVGSSAGVGVNNGPGGGSSAGSAGSAAAACSYSGPNVPDQGGTNPVGSGSSAGSGSSSG</sequence>
<evidence type="ECO:0000313" key="3">
    <source>
        <dbReference type="EMBL" id="KAF7194206.1"/>
    </source>
</evidence>
<dbReference type="Proteomes" id="UP000660729">
    <property type="component" value="Unassembled WGS sequence"/>
</dbReference>
<comment type="caution">
    <text evidence="3">The sequence shown here is derived from an EMBL/GenBank/DDBJ whole genome shotgun (WGS) entry which is preliminary data.</text>
</comment>
<feature type="compositionally biased region" description="Gly residues" evidence="1">
    <location>
        <begin position="257"/>
        <end position="266"/>
    </location>
</feature>
<evidence type="ECO:0000313" key="4">
    <source>
        <dbReference type="Proteomes" id="UP000660729"/>
    </source>
</evidence>
<evidence type="ECO:0000256" key="1">
    <source>
        <dbReference type="SAM" id="MobiDB-lite"/>
    </source>
</evidence>
<feature type="compositionally biased region" description="Low complexity" evidence="1">
    <location>
        <begin position="227"/>
        <end position="242"/>
    </location>
</feature>